<dbReference type="EMBL" id="CP001157">
    <property type="protein sequence ID" value="ACO79504.1"/>
    <property type="molecule type" value="Genomic_DNA"/>
</dbReference>
<keyword evidence="1" id="KW-0106">Calcium</keyword>
<organism evidence="3 4">
    <name type="scientific">Azotobacter vinelandii (strain DJ / ATCC BAA-1303)</name>
    <dbReference type="NCBI Taxonomy" id="322710"/>
    <lineage>
        <taxon>Bacteria</taxon>
        <taxon>Pseudomonadati</taxon>
        <taxon>Pseudomonadota</taxon>
        <taxon>Gammaproteobacteria</taxon>
        <taxon>Pseudomonadales</taxon>
        <taxon>Pseudomonadaceae</taxon>
        <taxon>Azotobacter</taxon>
    </lineage>
</organism>
<dbReference type="InterPro" id="IPR018511">
    <property type="entry name" value="Hemolysin-typ_Ca-bd_CS"/>
</dbReference>
<dbReference type="InterPro" id="IPR011049">
    <property type="entry name" value="Serralysin-like_metalloprot_C"/>
</dbReference>
<dbReference type="STRING" id="322710.Avin_33540"/>
<dbReference type="HOGENOM" id="CLU_815479_0_0_6"/>
<name>C1DPT3_AZOVD</name>
<proteinExistence type="predicted"/>
<dbReference type="eggNOG" id="COG2931">
    <property type="taxonomic scope" value="Bacteria"/>
</dbReference>
<dbReference type="SUPFAM" id="SSF51120">
    <property type="entry name" value="beta-Roll"/>
    <property type="match status" value="2"/>
</dbReference>
<evidence type="ECO:0000313" key="4">
    <source>
        <dbReference type="Proteomes" id="UP000002424"/>
    </source>
</evidence>
<keyword evidence="4" id="KW-1185">Reference proteome</keyword>
<dbReference type="Proteomes" id="UP000002424">
    <property type="component" value="Chromosome"/>
</dbReference>
<evidence type="ECO:0000256" key="2">
    <source>
        <dbReference type="SAM" id="MobiDB-lite"/>
    </source>
</evidence>
<dbReference type="KEGG" id="avn:Avin_33540"/>
<dbReference type="EnsemblBacteria" id="ACO79504">
    <property type="protein sequence ID" value="ACO79504"/>
    <property type="gene ID" value="Avin_33540"/>
</dbReference>
<gene>
    <name evidence="3" type="ordered locus">Avin_33540</name>
</gene>
<protein>
    <submittedName>
        <fullName evidence="3">Uncharacterized protein</fullName>
    </submittedName>
</protein>
<reference evidence="3 4" key="1">
    <citation type="journal article" date="2009" name="J. Bacteriol.">
        <title>Genome sequence of Azotobacter vinelandii, an obligate aerobe specialized to support diverse anaerobic metabolic processes.</title>
        <authorList>
            <person name="Setubal J.C."/>
            <person name="dos Santos P."/>
            <person name="Goldman B.S."/>
            <person name="Ertesvag H."/>
            <person name="Espin G."/>
            <person name="Rubio L.M."/>
            <person name="Valla S."/>
            <person name="Almeida N.F."/>
            <person name="Balasubramanian D."/>
            <person name="Cromes L."/>
            <person name="Curatti L."/>
            <person name="Du Z."/>
            <person name="Godsy E."/>
            <person name="Goodner B."/>
            <person name="Hellner-Burris K."/>
            <person name="Hernandez J.A."/>
            <person name="Houmiel K."/>
            <person name="Imperial J."/>
            <person name="Kennedy C."/>
            <person name="Larson T.J."/>
            <person name="Latreille P."/>
            <person name="Ligon L.S."/>
            <person name="Lu J."/>
            <person name="Maerk M."/>
            <person name="Miller N.M."/>
            <person name="Norton S."/>
            <person name="O'Carroll I.P."/>
            <person name="Paulsen I."/>
            <person name="Raulfs E.C."/>
            <person name="Roemer R."/>
            <person name="Rosser J."/>
            <person name="Segura D."/>
            <person name="Slater S."/>
            <person name="Stricklin S.L."/>
            <person name="Studholme D.J."/>
            <person name="Sun J."/>
            <person name="Viana C.J."/>
            <person name="Wallin E."/>
            <person name="Wang B."/>
            <person name="Wheeler C."/>
            <person name="Zhu H."/>
            <person name="Dean D.R."/>
            <person name="Dixon R."/>
            <person name="Wood D."/>
        </authorList>
    </citation>
    <scope>NUCLEOTIDE SEQUENCE [LARGE SCALE GENOMIC DNA]</scope>
    <source>
        <strain evidence="4">DJ / ATCC BAA-1303</strain>
    </source>
</reference>
<feature type="region of interest" description="Disordered" evidence="2">
    <location>
        <begin position="187"/>
        <end position="209"/>
    </location>
</feature>
<dbReference type="AlphaFoldDB" id="C1DPT3"/>
<dbReference type="Pfam" id="PF00353">
    <property type="entry name" value="HemolysinCabind"/>
    <property type="match status" value="3"/>
</dbReference>
<sequence length="340" mass="36220">MPSITQRTDWYGTAKSDAINGSDGNNILYGNAGNDVLTAGEGDGVSVLIGGDGRDRLVAGSQSDTFRYTAESDSYYDSTGGHNDLIVGFDPAHDMLDLTTLGLDGIGFGYGGKVDLIYNEALDRTYLRSYEHAYIPGVDLKYFQVALQGDYRTTLTNDNFWNLEARDRFDDSLTGTDEGQETLFGELGRDTLDGAGGDDRLDGGRDGDRLTGGSGADTFFFAAVRDSYRIDTTDVRNRDLITDFNAADGDLVDLSILGFTGLGDGHDGTLKLSVNAAGDQTSLKSLDADAGGRSFEILFNGDLRSELSQGSVIFATNDTANVIEHEVGIVGVAATIPDIA</sequence>
<dbReference type="PRINTS" id="PR00313">
    <property type="entry name" value="CABNDNGRPT"/>
</dbReference>
<evidence type="ECO:0000256" key="1">
    <source>
        <dbReference type="ARBA" id="ARBA00022837"/>
    </source>
</evidence>
<dbReference type="GeneID" id="88186382"/>
<dbReference type="RefSeq" id="WP_012701886.1">
    <property type="nucleotide sequence ID" value="NC_012560.1"/>
</dbReference>
<dbReference type="InterPro" id="IPR001343">
    <property type="entry name" value="Hemolysn_Ca-bd"/>
</dbReference>
<dbReference type="PROSITE" id="PS00330">
    <property type="entry name" value="HEMOLYSIN_CALCIUM"/>
    <property type="match status" value="1"/>
</dbReference>
<dbReference type="OrthoDB" id="7033015at2"/>
<accession>C1DPT3</accession>
<evidence type="ECO:0000313" key="3">
    <source>
        <dbReference type="EMBL" id="ACO79504.1"/>
    </source>
</evidence>
<dbReference type="Gene3D" id="2.150.10.10">
    <property type="entry name" value="Serralysin-like metalloprotease, C-terminal"/>
    <property type="match status" value="2"/>
</dbReference>
<dbReference type="GO" id="GO:0005509">
    <property type="term" value="F:calcium ion binding"/>
    <property type="evidence" value="ECO:0007669"/>
    <property type="project" value="InterPro"/>
</dbReference>